<evidence type="ECO:0000313" key="1">
    <source>
        <dbReference type="EMBL" id="SEJ68045.1"/>
    </source>
</evidence>
<organism evidence="1 2">
    <name type="scientific">Paraburkholderia tropica</name>
    <dbReference type="NCBI Taxonomy" id="92647"/>
    <lineage>
        <taxon>Bacteria</taxon>
        <taxon>Pseudomonadati</taxon>
        <taxon>Pseudomonadota</taxon>
        <taxon>Betaproteobacteria</taxon>
        <taxon>Burkholderiales</taxon>
        <taxon>Burkholderiaceae</taxon>
        <taxon>Paraburkholderia</taxon>
    </lineage>
</organism>
<dbReference type="RefSeq" id="WP_074983571.1">
    <property type="nucleotide sequence ID" value="NZ_CADFGN010000008.1"/>
</dbReference>
<evidence type="ECO:0000313" key="2">
    <source>
        <dbReference type="Proteomes" id="UP000183529"/>
    </source>
</evidence>
<dbReference type="EMBL" id="FNZM01000007">
    <property type="protein sequence ID" value="SEJ68045.1"/>
    <property type="molecule type" value="Genomic_DNA"/>
</dbReference>
<name>A0AAQ1JU75_9BURK</name>
<dbReference type="AlphaFoldDB" id="A0AAQ1JU75"/>
<protein>
    <submittedName>
        <fullName evidence="1">Uncharacterized protein</fullName>
    </submittedName>
</protein>
<gene>
    <name evidence="1" type="ORF">SAMN05216550_107146</name>
</gene>
<comment type="caution">
    <text evidence="1">The sequence shown here is derived from an EMBL/GenBank/DDBJ whole genome shotgun (WGS) entry which is preliminary data.</text>
</comment>
<dbReference type="Proteomes" id="UP000183529">
    <property type="component" value="Unassembled WGS sequence"/>
</dbReference>
<proteinExistence type="predicted"/>
<accession>A0AAQ1JU75</accession>
<sequence length="336" mass="37678">MGLLTWLFHRNGSSDREENVRLAEMIDRALALNPRLRLARRYRERLGEAISVSLDYIDDLTGSLPPPHEADRAAWATDPLIRAFFATSDDLPKAFSRSEELRAYFSQHAEATEAYATLGMAMFERHVLGVALDGDSVCHDVPQTTICFTDHRVSVCGQTDLDLRQEIARRLIDQLALEGLARLAADRRELVAKGRELLEARVALLERRGVGMRSVVGDSPDAGSEELLRLQSEIEENAHSLAALRVPTGVVELEMKRVCDVFAHPAEYLYVEKRLLRLDLMNVVRSNETPASREIEFRLARIPGAPPRLRAFALVRFPRAELLPAGLHIDAAMRAI</sequence>
<reference evidence="1 2" key="1">
    <citation type="submission" date="2016-10" db="EMBL/GenBank/DDBJ databases">
        <authorList>
            <person name="Varghese N."/>
            <person name="Submissions S."/>
        </authorList>
    </citation>
    <scope>NUCLEOTIDE SEQUENCE [LARGE SCALE GENOMIC DNA]</scope>
    <source>
        <strain evidence="1 2">LMG 22274</strain>
    </source>
</reference>